<reference evidence="5 6" key="1">
    <citation type="submission" date="2018-10" db="EMBL/GenBank/DDBJ databases">
        <title>Tessaracoccus antarcticuss sp. nov., isolated from sediment.</title>
        <authorList>
            <person name="Zhou L.Y."/>
            <person name="Du Z.J."/>
        </authorList>
    </citation>
    <scope>NUCLEOTIDE SEQUENCE [LARGE SCALE GENOMIC DNA]</scope>
    <source>
        <strain evidence="5 6">JDX10</strain>
    </source>
</reference>
<dbReference type="InterPro" id="IPR009057">
    <property type="entry name" value="Homeodomain-like_sf"/>
</dbReference>
<evidence type="ECO:0000256" key="3">
    <source>
        <dbReference type="ARBA" id="ARBA00023163"/>
    </source>
</evidence>
<dbReference type="InterPro" id="IPR018060">
    <property type="entry name" value="HTH_AraC"/>
</dbReference>
<dbReference type="Proteomes" id="UP000275256">
    <property type="component" value="Unassembled WGS sequence"/>
</dbReference>
<dbReference type="AlphaFoldDB" id="A0A3M0G6E3"/>
<keyword evidence="6" id="KW-1185">Reference proteome</keyword>
<evidence type="ECO:0000259" key="4">
    <source>
        <dbReference type="PROSITE" id="PS01124"/>
    </source>
</evidence>
<evidence type="ECO:0000313" key="6">
    <source>
        <dbReference type="Proteomes" id="UP000275256"/>
    </source>
</evidence>
<dbReference type="OrthoDB" id="241790at2"/>
<organism evidence="5 6">
    <name type="scientific">Tessaracoccus antarcticus</name>
    <dbReference type="NCBI Taxonomy" id="2479848"/>
    <lineage>
        <taxon>Bacteria</taxon>
        <taxon>Bacillati</taxon>
        <taxon>Actinomycetota</taxon>
        <taxon>Actinomycetes</taxon>
        <taxon>Propionibacteriales</taxon>
        <taxon>Propionibacteriaceae</taxon>
        <taxon>Tessaracoccus</taxon>
    </lineage>
</organism>
<evidence type="ECO:0000313" key="5">
    <source>
        <dbReference type="EMBL" id="RMB57882.1"/>
    </source>
</evidence>
<dbReference type="GO" id="GO:0003700">
    <property type="term" value="F:DNA-binding transcription factor activity"/>
    <property type="evidence" value="ECO:0007669"/>
    <property type="project" value="InterPro"/>
</dbReference>
<dbReference type="PROSITE" id="PS01124">
    <property type="entry name" value="HTH_ARAC_FAMILY_2"/>
    <property type="match status" value="1"/>
</dbReference>
<dbReference type="InterPro" id="IPR018062">
    <property type="entry name" value="HTH_AraC-typ_CS"/>
</dbReference>
<proteinExistence type="predicted"/>
<dbReference type="InterPro" id="IPR050204">
    <property type="entry name" value="AraC_XylS_family_regulators"/>
</dbReference>
<name>A0A3M0G6E3_9ACTN</name>
<keyword evidence="2" id="KW-0238">DNA-binding</keyword>
<accession>A0A3M0G6E3</accession>
<dbReference type="Gene3D" id="1.10.10.60">
    <property type="entry name" value="Homeodomain-like"/>
    <property type="match status" value="2"/>
</dbReference>
<sequence>MARHPWLATDPARAGDGVICGRIALTVVSAAVRSWSELGCAPQRWLQRAKDPHLVRALDALQADPGEPWTVDSLARVAAMSRSAFAGRFRAVMEQSPAAYLAAVRMDVAADLLVHEELSVAETARRLGYESEAGFSRAFRRHTGSTPSQWRIGAVPPVATAV</sequence>
<dbReference type="GO" id="GO:0043565">
    <property type="term" value="F:sequence-specific DNA binding"/>
    <property type="evidence" value="ECO:0007669"/>
    <property type="project" value="InterPro"/>
</dbReference>
<evidence type="ECO:0000256" key="1">
    <source>
        <dbReference type="ARBA" id="ARBA00023015"/>
    </source>
</evidence>
<protein>
    <submittedName>
        <fullName evidence="5">AraC family transcriptional regulator</fullName>
    </submittedName>
</protein>
<dbReference type="SUPFAM" id="SSF46689">
    <property type="entry name" value="Homeodomain-like"/>
    <property type="match status" value="2"/>
</dbReference>
<gene>
    <name evidence="5" type="ORF">EAX62_15330</name>
</gene>
<comment type="caution">
    <text evidence="5">The sequence shown here is derived from an EMBL/GenBank/DDBJ whole genome shotgun (WGS) entry which is preliminary data.</text>
</comment>
<evidence type="ECO:0000256" key="2">
    <source>
        <dbReference type="ARBA" id="ARBA00023125"/>
    </source>
</evidence>
<dbReference type="PANTHER" id="PTHR46796">
    <property type="entry name" value="HTH-TYPE TRANSCRIPTIONAL ACTIVATOR RHAS-RELATED"/>
    <property type="match status" value="1"/>
</dbReference>
<keyword evidence="1" id="KW-0805">Transcription regulation</keyword>
<dbReference type="PRINTS" id="PR00032">
    <property type="entry name" value="HTHARAC"/>
</dbReference>
<dbReference type="PANTHER" id="PTHR46796:SF7">
    <property type="entry name" value="ARAC FAMILY TRANSCRIPTIONAL REGULATOR"/>
    <property type="match status" value="1"/>
</dbReference>
<dbReference type="PROSITE" id="PS00041">
    <property type="entry name" value="HTH_ARAC_FAMILY_1"/>
    <property type="match status" value="1"/>
</dbReference>
<dbReference type="InterPro" id="IPR020449">
    <property type="entry name" value="Tscrpt_reg_AraC-type_HTH"/>
</dbReference>
<dbReference type="EMBL" id="REFW01000005">
    <property type="protein sequence ID" value="RMB57882.1"/>
    <property type="molecule type" value="Genomic_DNA"/>
</dbReference>
<feature type="domain" description="HTH araC/xylS-type" evidence="4">
    <location>
        <begin position="55"/>
        <end position="153"/>
    </location>
</feature>
<keyword evidence="3" id="KW-0804">Transcription</keyword>
<dbReference type="SMART" id="SM00342">
    <property type="entry name" value="HTH_ARAC"/>
    <property type="match status" value="1"/>
</dbReference>
<dbReference type="Pfam" id="PF12833">
    <property type="entry name" value="HTH_18"/>
    <property type="match status" value="1"/>
</dbReference>